<gene>
    <name evidence="1" type="ORF">N478_06840</name>
</gene>
<sequence>MPSIDVVTTPASLAQSFPHGIAGLLASNTTADSVRFNQKCLSATASIINEATLSSGAPITQLTVDDISNQISTSTNTLFLCCYESPAAMTKMADNFAIESHRVHVVSSTTHDVHYGNRLMTSLTNQVGLDPNRSNYAVYSMVHTMGIDANWKTSNIQGRQIDHSPIKLAPPANGDFGFKSAVSFIKKNELFYLQFNAISLKYSSNNWGDNSLIYTVNGEAKITDTNGNEVDVVCHHSLFPIGVG</sequence>
<accession>A0A167JX24</accession>
<dbReference type="EMBL" id="AUXX01000045">
    <property type="protein sequence ID" value="KZN61779.1"/>
    <property type="molecule type" value="Genomic_DNA"/>
</dbReference>
<proteinExistence type="predicted"/>
<name>A0A167JX24_9GAMM</name>
<organism evidence="1 2">
    <name type="scientific">Pseudoalteromonas luteoviolacea S4060-1</name>
    <dbReference type="NCBI Taxonomy" id="1365257"/>
    <lineage>
        <taxon>Bacteria</taxon>
        <taxon>Pseudomonadati</taxon>
        <taxon>Pseudomonadota</taxon>
        <taxon>Gammaproteobacteria</taxon>
        <taxon>Alteromonadales</taxon>
        <taxon>Pseudoalteromonadaceae</taxon>
        <taxon>Pseudoalteromonas</taxon>
    </lineage>
</organism>
<dbReference type="AlphaFoldDB" id="A0A167JX24"/>
<reference evidence="1 2" key="1">
    <citation type="submission" date="2013-07" db="EMBL/GenBank/DDBJ databases">
        <title>Comparative Genomic and Metabolomic Analysis of Twelve Strains of Pseudoalteromonas luteoviolacea.</title>
        <authorList>
            <person name="Vynne N.G."/>
            <person name="Mansson M."/>
            <person name="Gram L."/>
        </authorList>
    </citation>
    <scope>NUCLEOTIDE SEQUENCE [LARGE SCALE GENOMIC DNA]</scope>
    <source>
        <strain evidence="1 2">S4060-1</strain>
    </source>
</reference>
<dbReference type="Proteomes" id="UP000076661">
    <property type="component" value="Unassembled WGS sequence"/>
</dbReference>
<evidence type="ECO:0000313" key="1">
    <source>
        <dbReference type="EMBL" id="KZN61779.1"/>
    </source>
</evidence>
<comment type="caution">
    <text evidence="1">The sequence shown here is derived from an EMBL/GenBank/DDBJ whole genome shotgun (WGS) entry which is preliminary data.</text>
</comment>
<dbReference type="PATRIC" id="fig|1365257.3.peg.4689"/>
<evidence type="ECO:0000313" key="2">
    <source>
        <dbReference type="Proteomes" id="UP000076661"/>
    </source>
</evidence>
<protein>
    <submittedName>
        <fullName evidence="1">Uncharacterized protein</fullName>
    </submittedName>
</protein>